<name>A0AAE8ZRX3_CAEBR</name>
<evidence type="ECO:0000256" key="1">
    <source>
        <dbReference type="SAM" id="Phobius"/>
    </source>
</evidence>
<evidence type="ECO:0000256" key="2">
    <source>
        <dbReference type="SAM" id="SignalP"/>
    </source>
</evidence>
<feature type="signal peptide" evidence="2">
    <location>
        <begin position="1"/>
        <end position="17"/>
    </location>
</feature>
<dbReference type="AlphaFoldDB" id="A0AAE8ZRX3"/>
<protein>
    <submittedName>
        <fullName evidence="3">Uncharacterized protein</fullName>
    </submittedName>
</protein>
<keyword evidence="2" id="KW-0732">Signal</keyword>
<feature type="transmembrane region" description="Helical" evidence="1">
    <location>
        <begin position="141"/>
        <end position="165"/>
    </location>
</feature>
<feature type="transmembrane region" description="Helical" evidence="1">
    <location>
        <begin position="409"/>
        <end position="437"/>
    </location>
</feature>
<proteinExistence type="predicted"/>
<gene>
    <name evidence="3" type="ORF">L3Y34_012217</name>
</gene>
<feature type="transmembrane region" description="Helical" evidence="1">
    <location>
        <begin position="333"/>
        <end position="362"/>
    </location>
</feature>
<dbReference type="Proteomes" id="UP000827892">
    <property type="component" value="Chromosome X"/>
</dbReference>
<keyword evidence="1" id="KW-0472">Membrane</keyword>
<feature type="chain" id="PRO_5041940216" evidence="2">
    <location>
        <begin position="18"/>
        <end position="439"/>
    </location>
</feature>
<feature type="transmembrane region" description="Helical" evidence="1">
    <location>
        <begin position="220"/>
        <end position="245"/>
    </location>
</feature>
<keyword evidence="1" id="KW-1133">Transmembrane helix</keyword>
<dbReference type="FunFam" id="1.20.140.150:FF:000071">
    <property type="entry name" value="Protein CBG10848"/>
    <property type="match status" value="1"/>
</dbReference>
<evidence type="ECO:0000313" key="4">
    <source>
        <dbReference type="Proteomes" id="UP000827892"/>
    </source>
</evidence>
<organism evidence="3 4">
    <name type="scientific">Caenorhabditis briggsae</name>
    <dbReference type="NCBI Taxonomy" id="6238"/>
    <lineage>
        <taxon>Eukaryota</taxon>
        <taxon>Metazoa</taxon>
        <taxon>Ecdysozoa</taxon>
        <taxon>Nematoda</taxon>
        <taxon>Chromadorea</taxon>
        <taxon>Rhabditida</taxon>
        <taxon>Rhabditina</taxon>
        <taxon>Rhabditomorpha</taxon>
        <taxon>Rhabditoidea</taxon>
        <taxon>Rhabditidae</taxon>
        <taxon>Peloderinae</taxon>
        <taxon>Caenorhabditis</taxon>
    </lineage>
</organism>
<dbReference type="EMBL" id="CP090896">
    <property type="protein sequence ID" value="ULT82822.1"/>
    <property type="molecule type" value="Genomic_DNA"/>
</dbReference>
<reference evidence="3 4" key="1">
    <citation type="submission" date="2022-05" db="EMBL/GenBank/DDBJ databases">
        <title>Chromosome-level reference genomes for two strains of Caenorhabditis briggsae: an improved platform for comparative genomics.</title>
        <authorList>
            <person name="Stevens L."/>
            <person name="Andersen E.C."/>
        </authorList>
    </citation>
    <scope>NUCLEOTIDE SEQUENCE [LARGE SCALE GENOMIC DNA]</scope>
    <source>
        <strain evidence="3">QX1410_ONT</strain>
        <tissue evidence="3">Whole-organism</tissue>
    </source>
</reference>
<feature type="transmembrane region" description="Helical" evidence="1">
    <location>
        <begin position="172"/>
        <end position="195"/>
    </location>
</feature>
<keyword evidence="1" id="KW-0812">Transmembrane</keyword>
<feature type="transmembrane region" description="Helical" evidence="1">
    <location>
        <begin position="280"/>
        <end position="304"/>
    </location>
</feature>
<dbReference type="Gene3D" id="1.20.140.150">
    <property type="match status" value="1"/>
</dbReference>
<accession>A0AAE8ZRX3</accession>
<evidence type="ECO:0000313" key="3">
    <source>
        <dbReference type="EMBL" id="ULT82822.1"/>
    </source>
</evidence>
<feature type="transmembrane region" description="Helical" evidence="1">
    <location>
        <begin position="374"/>
        <end position="397"/>
    </location>
</feature>
<sequence length="439" mass="48363">MFSLSTLLALCTTSISGACIGRRPSSPVSGYILGPVKCPVMARRVTLESSRTFRCVCSTMAVLPENNVMRYCSLVATIIGIALTATSLFTDHWIDVEVINPKGHNLYLHRGLMQWVCINQKDISDRHCIAKYPLYPGWLKSVFACMCIGLGTQSLLCICAIISLFMKRGKMYISVVCTALSFTSFLLITISIGIFSGQAKPVYFETYVYKGLTVFCHLGWSYWLSVGVIIISILCTSLETVQIFLNSNMGYTSSTLPPEAMATWKYTIQNMHHHHHHAPFAIAGLLIIVTVLTGVATFTNYWGVAKTGNLSGNMGIYHWGAANANRLFQRSPGWLQCVVVCQLMAFSFELLFCLLVIPAILFRRMMPVHAACTLLSLIIFLLLLISIIVFGAGINGYTLNGIIPLKVGWSWGISLAATILALVMFLVSASSTGYGVYYR</sequence>